<dbReference type="InterPro" id="IPR005225">
    <property type="entry name" value="Small_GTP-bd"/>
</dbReference>
<reference evidence="2" key="1">
    <citation type="submission" date="2011-03" db="EMBL/GenBank/DDBJ databases">
        <title>The Genome Sequence of Nematocida sp1 strain ERTm2.</title>
        <authorList>
            <consortium name="The Broad Institute Genome Sequencing Platform"/>
            <consortium name="The Broad Institute Genome Sequencing Center for Infectious Disease"/>
            <person name="Cuomo C."/>
            <person name="Troemel E."/>
            <person name="Young S.K."/>
            <person name="Zeng Q."/>
            <person name="Gargeya S."/>
            <person name="Fitzgerald M."/>
            <person name="Haas B."/>
            <person name="Abouelleil A."/>
            <person name="Alvarado L."/>
            <person name="Arachchi H.M."/>
            <person name="Berlin A."/>
            <person name="Brown A."/>
            <person name="Chapman S.B."/>
            <person name="Chen Z."/>
            <person name="Dunbar C."/>
            <person name="Freedman E."/>
            <person name="Gearin G."/>
            <person name="Gellesch M."/>
            <person name="Goldberg J."/>
            <person name="Griggs A."/>
            <person name="Gujja S."/>
            <person name="Heilman E.R."/>
            <person name="Heiman D."/>
            <person name="Howarth C."/>
            <person name="Larson L."/>
            <person name="Lui A."/>
            <person name="MacDonald P.J.P."/>
            <person name="Mehta T."/>
            <person name="Montmayeur A."/>
            <person name="Murphy C."/>
            <person name="Neiman D."/>
            <person name="Pearson M."/>
            <person name="Priest M."/>
            <person name="Roberts A."/>
            <person name="Saif S."/>
            <person name="Shea T."/>
            <person name="Shenoy N."/>
            <person name="Sisk P."/>
            <person name="Stolte C."/>
            <person name="Sykes S."/>
            <person name="White J."/>
            <person name="Yandava C."/>
            <person name="Wortman J."/>
            <person name="Nusbaum C."/>
            <person name="Birren B."/>
        </authorList>
    </citation>
    <scope>NUCLEOTIDE SEQUENCE</scope>
    <source>
        <strain evidence="2">ERTm2</strain>
    </source>
</reference>
<protein>
    <submittedName>
        <fullName evidence="2">Uncharacterized protein</fullName>
    </submittedName>
</protein>
<dbReference type="SMART" id="SM00174">
    <property type="entry name" value="RHO"/>
    <property type="match status" value="1"/>
</dbReference>
<dbReference type="Proteomes" id="UP000005622">
    <property type="component" value="Unassembled WGS sequence"/>
</dbReference>
<dbReference type="PANTHER" id="PTHR47978">
    <property type="match status" value="1"/>
</dbReference>
<dbReference type="HOGENOM" id="CLU_041217_10_2_1"/>
<dbReference type="CDD" id="cd00154">
    <property type="entry name" value="Rab"/>
    <property type="match status" value="1"/>
</dbReference>
<dbReference type="Pfam" id="PF00071">
    <property type="entry name" value="Ras"/>
    <property type="match status" value="1"/>
</dbReference>
<dbReference type="AlphaFoldDB" id="H8ZAV5"/>
<dbReference type="PROSITE" id="PS51419">
    <property type="entry name" value="RAB"/>
    <property type="match status" value="1"/>
</dbReference>
<proteinExistence type="predicted"/>
<keyword evidence="1" id="KW-0547">Nucleotide-binding</keyword>
<evidence type="ECO:0000256" key="1">
    <source>
        <dbReference type="ARBA" id="ARBA00022741"/>
    </source>
</evidence>
<evidence type="ECO:0000313" key="2">
    <source>
        <dbReference type="EMBL" id="EHY66008.1"/>
    </source>
</evidence>
<organism evidence="2">
    <name type="scientific">Nematocida ausubeli (strain ATCC PRA-371 / ERTm2)</name>
    <name type="common">Nematode killer fungus</name>
    <dbReference type="NCBI Taxonomy" id="1913371"/>
    <lineage>
        <taxon>Eukaryota</taxon>
        <taxon>Fungi</taxon>
        <taxon>Fungi incertae sedis</taxon>
        <taxon>Microsporidia</taxon>
        <taxon>Nematocida</taxon>
    </lineage>
</organism>
<gene>
    <name evidence="2" type="ORF">NERG_00704</name>
</gene>
<dbReference type="NCBIfam" id="TIGR00231">
    <property type="entry name" value="small_GTP"/>
    <property type="match status" value="1"/>
</dbReference>
<dbReference type="FunFam" id="3.40.50.300:FF:001447">
    <property type="entry name" value="Ras-related protein Rab-1B"/>
    <property type="match status" value="1"/>
</dbReference>
<dbReference type="InterPro" id="IPR027417">
    <property type="entry name" value="P-loop_NTPase"/>
</dbReference>
<dbReference type="PRINTS" id="PR00449">
    <property type="entry name" value="RASTRNSFRMNG"/>
</dbReference>
<dbReference type="SMART" id="SM00173">
    <property type="entry name" value="RAS"/>
    <property type="match status" value="1"/>
</dbReference>
<dbReference type="SUPFAM" id="SSF52540">
    <property type="entry name" value="P-loop containing nucleoside triphosphate hydrolases"/>
    <property type="match status" value="1"/>
</dbReference>
<dbReference type="STRING" id="944018.H8ZAV5"/>
<accession>H8ZAV5</accession>
<dbReference type="PROSITE" id="PS51421">
    <property type="entry name" value="RAS"/>
    <property type="match status" value="1"/>
</dbReference>
<dbReference type="SMART" id="SM00175">
    <property type="entry name" value="RAB"/>
    <property type="match status" value="1"/>
</dbReference>
<name>H8ZAV5_NEMA1</name>
<sequence length="202" mass="22540">MERRAKIVILGSCSSGKTSLAKKYISGGFDPNQAATIGAAFQTKEIQRDGQTFHLDLWDTAGQERYGAIAPLYYRDANTVLVVYDITDRLSIKIAQQWCSEVRTKNKTASLVVFGNKTDLLFKPTESASFLNKGFPDPGMVQRLKEISEVTNEYFTEYEMHHFSGSAKTGEGISSLFKHISNTTSYTERVVVQPSAWCCIDI</sequence>
<dbReference type="GO" id="GO:0003924">
    <property type="term" value="F:GTPase activity"/>
    <property type="evidence" value="ECO:0007669"/>
    <property type="project" value="InterPro"/>
</dbReference>
<dbReference type="EMBL" id="JH604634">
    <property type="protein sequence ID" value="EHY66008.1"/>
    <property type="molecule type" value="Genomic_DNA"/>
</dbReference>
<dbReference type="GO" id="GO:0005525">
    <property type="term" value="F:GTP binding"/>
    <property type="evidence" value="ECO:0007669"/>
    <property type="project" value="InterPro"/>
</dbReference>
<dbReference type="Gene3D" id="3.40.50.300">
    <property type="entry name" value="P-loop containing nucleotide triphosphate hydrolases"/>
    <property type="match status" value="1"/>
</dbReference>
<dbReference type="InterPro" id="IPR001806">
    <property type="entry name" value="Small_GTPase"/>
</dbReference>